<gene>
    <name evidence="2" type="ORF">DDE83_003064</name>
</gene>
<feature type="region of interest" description="Disordered" evidence="1">
    <location>
        <begin position="481"/>
        <end position="626"/>
    </location>
</feature>
<feature type="compositionally biased region" description="Basic and acidic residues" evidence="1">
    <location>
        <begin position="584"/>
        <end position="597"/>
    </location>
</feature>
<dbReference type="AlphaFoldDB" id="A0A364N8T3"/>
<feature type="compositionally biased region" description="Basic residues" evidence="1">
    <location>
        <begin position="403"/>
        <end position="413"/>
    </location>
</feature>
<feature type="compositionally biased region" description="Polar residues" evidence="1">
    <location>
        <begin position="414"/>
        <end position="425"/>
    </location>
</feature>
<feature type="compositionally biased region" description="Basic and acidic residues" evidence="1">
    <location>
        <begin position="607"/>
        <end position="617"/>
    </location>
</feature>
<sequence length="626" mass="70724">MSTTPTAAEEAPVIDDESTYHQDDRGATLERRRITASSHLFSVTYRHSAVQTLPPANAHAFGIIYGRKPTERETVKEIGTAAIGRYQTGLAVNPYNTVTYAPFVITQDQTCARAYNNSCFQTCSVAQCTISLARAKAKASVLVSKQRNAAQDAGYKVWVEENDAMIAHAEQHAIRIQFDEFGSASTTEIYGMSLPNICGEEIQPESEDDRALTTDYTAMPGPPPPLLTEDEHDRLHLRPLEAKEPFSLETEMDHWALENYGYIEEASGDCAETWGWEETGTDLGKRGTRLVDQFVVYDPTPGLSPAQRSVSPVASVKLKKKSRKRKPRTSTYRKDEDKSQEHQNTLDQSEAIAKATPEPKQSRERAFSTQSRDESKGAASREYSRRNAQFYGRFTGEKSRSPANRHHKTHYRSRSPTGSVNTSECGVQEDKNLLRLKEAKCDTRRAREAKGERRQEREAHRQEERAEILLRQGEAEIKRARQENDRLRQEVEEKRQMREAARLVQERTDALPYPRGASLRQKCNADDDQHTNNQTPPADIDQYTLARAAEDHRRKLAQAQLSSESPLPKPRGRSSHNARQSDGNARRPEKKVEDGKVTKTRGKRGPRRELERYDPRKKFGAGSQGC</sequence>
<evidence type="ECO:0000313" key="2">
    <source>
        <dbReference type="EMBL" id="RAR13607.1"/>
    </source>
</evidence>
<reference evidence="3" key="1">
    <citation type="submission" date="2018-05" db="EMBL/GenBank/DDBJ databases">
        <title>Draft genome sequence of Stemphylium lycopersici strain CIDEFI 213.</title>
        <authorList>
            <person name="Medina R."/>
            <person name="Franco M.E.E."/>
            <person name="Lucentini C.G."/>
            <person name="Saparrat M.C.N."/>
            <person name="Balatti P.A."/>
        </authorList>
    </citation>
    <scope>NUCLEOTIDE SEQUENCE [LARGE SCALE GENOMIC DNA]</scope>
    <source>
        <strain evidence="3">CIDEFI 213</strain>
    </source>
</reference>
<dbReference type="Proteomes" id="UP000249619">
    <property type="component" value="Unassembled WGS sequence"/>
</dbReference>
<accession>A0A364N8T3</accession>
<feature type="compositionally biased region" description="Basic and acidic residues" evidence="1">
    <location>
        <begin position="360"/>
        <end position="376"/>
    </location>
</feature>
<feature type="compositionally biased region" description="Basic and acidic residues" evidence="1">
    <location>
        <begin position="332"/>
        <end position="341"/>
    </location>
</feature>
<feature type="compositionally biased region" description="Basic and acidic residues" evidence="1">
    <location>
        <begin position="481"/>
        <end position="509"/>
    </location>
</feature>
<organism evidence="2 3">
    <name type="scientific">Stemphylium lycopersici</name>
    <name type="common">Tomato gray leaf spot disease fungus</name>
    <name type="synonym">Thyrospora lycopersici</name>
    <dbReference type="NCBI Taxonomy" id="183478"/>
    <lineage>
        <taxon>Eukaryota</taxon>
        <taxon>Fungi</taxon>
        <taxon>Dikarya</taxon>
        <taxon>Ascomycota</taxon>
        <taxon>Pezizomycotina</taxon>
        <taxon>Dothideomycetes</taxon>
        <taxon>Pleosporomycetidae</taxon>
        <taxon>Pleosporales</taxon>
        <taxon>Pleosporineae</taxon>
        <taxon>Pleosporaceae</taxon>
        <taxon>Stemphylium</taxon>
    </lineage>
</organism>
<feature type="compositionally biased region" description="Basic and acidic residues" evidence="1">
    <location>
        <begin position="428"/>
        <end position="464"/>
    </location>
</feature>
<keyword evidence="3" id="KW-1185">Reference proteome</keyword>
<comment type="caution">
    <text evidence="2">The sequence shown here is derived from an EMBL/GenBank/DDBJ whole genome shotgun (WGS) entry which is preliminary data.</text>
</comment>
<protein>
    <submittedName>
        <fullName evidence="2">Uncharacterized protein</fullName>
    </submittedName>
</protein>
<dbReference type="EMBL" id="QGDH01000033">
    <property type="protein sequence ID" value="RAR13607.1"/>
    <property type="molecule type" value="Genomic_DNA"/>
</dbReference>
<evidence type="ECO:0000313" key="3">
    <source>
        <dbReference type="Proteomes" id="UP000249619"/>
    </source>
</evidence>
<feature type="region of interest" description="Disordered" evidence="1">
    <location>
        <begin position="300"/>
        <end position="464"/>
    </location>
</feature>
<feature type="region of interest" description="Disordered" evidence="1">
    <location>
        <begin position="1"/>
        <end position="25"/>
    </location>
</feature>
<dbReference type="STRING" id="183478.A0A364N8T3"/>
<name>A0A364N8T3_STELY</name>
<feature type="compositionally biased region" description="Basic residues" evidence="1">
    <location>
        <begin position="317"/>
        <end position="328"/>
    </location>
</feature>
<proteinExistence type="predicted"/>
<evidence type="ECO:0000256" key="1">
    <source>
        <dbReference type="SAM" id="MobiDB-lite"/>
    </source>
</evidence>